<keyword evidence="2" id="KW-1185">Reference proteome</keyword>
<name>A0A3M0M6E2_9RHOB</name>
<accession>A0A3M0M6E2</accession>
<dbReference type="Pfam" id="PF00106">
    <property type="entry name" value="adh_short"/>
    <property type="match status" value="1"/>
</dbReference>
<evidence type="ECO:0000313" key="1">
    <source>
        <dbReference type="EMBL" id="RMC33342.1"/>
    </source>
</evidence>
<proteinExistence type="predicted"/>
<dbReference type="SUPFAM" id="SSF51735">
    <property type="entry name" value="NAD(P)-binding Rossmann-fold domains"/>
    <property type="match status" value="1"/>
</dbReference>
<dbReference type="InterPro" id="IPR002347">
    <property type="entry name" value="SDR_fam"/>
</dbReference>
<dbReference type="EMBL" id="QOKZ01000007">
    <property type="protein sequence ID" value="RMC33342.1"/>
    <property type="molecule type" value="Genomic_DNA"/>
</dbReference>
<organism evidence="1 2">
    <name type="scientific">Paracoccus alkanivorans</name>
    <dbReference type="NCBI Taxonomy" id="2116655"/>
    <lineage>
        <taxon>Bacteria</taxon>
        <taxon>Pseudomonadati</taxon>
        <taxon>Pseudomonadota</taxon>
        <taxon>Alphaproteobacteria</taxon>
        <taxon>Rhodobacterales</taxon>
        <taxon>Paracoccaceae</taxon>
        <taxon>Paracoccus</taxon>
    </lineage>
</organism>
<dbReference type="Gene3D" id="3.40.50.720">
    <property type="entry name" value="NAD(P)-binding Rossmann-like Domain"/>
    <property type="match status" value="1"/>
</dbReference>
<evidence type="ECO:0000313" key="2">
    <source>
        <dbReference type="Proteomes" id="UP000273516"/>
    </source>
</evidence>
<dbReference type="AlphaFoldDB" id="A0A3M0M6E2"/>
<comment type="caution">
    <text evidence="1">The sequence shown here is derived from an EMBL/GenBank/DDBJ whole genome shotgun (WGS) entry which is preliminary data.</text>
</comment>
<gene>
    <name evidence="1" type="ORF">C9E81_16745</name>
</gene>
<dbReference type="InterPro" id="IPR036291">
    <property type="entry name" value="NAD(P)-bd_dom_sf"/>
</dbReference>
<sequence>MVTGASSRPRIGEYGRIRASGCSEEAATVAAVGTDRVAYQAAAANTARTRTKIDRINGRVDVLINNAGIVPLSSLETLKVEEWDRMIDADLKGALHGIAAVLLLGHTAHQFDHRHVGRKVLRPIGARSFRQVFEAIAKIYDMFPTQEYQNFFKAAGYVAG</sequence>
<reference evidence="1 2" key="1">
    <citation type="submission" date="2018-07" db="EMBL/GenBank/DDBJ databases">
        <authorList>
            <person name="Zhang Y."/>
            <person name="Wang L."/>
            <person name="Ma S."/>
        </authorList>
    </citation>
    <scope>NUCLEOTIDE SEQUENCE [LARGE SCALE GENOMIC DNA]</scope>
    <source>
        <strain evidence="1 2">4-2</strain>
    </source>
</reference>
<protein>
    <submittedName>
        <fullName evidence="1">SDR family NAD(P)-dependent oxidoreductase</fullName>
    </submittedName>
</protein>
<dbReference type="OrthoDB" id="565387at2"/>
<dbReference type="Proteomes" id="UP000273516">
    <property type="component" value="Unassembled WGS sequence"/>
</dbReference>